<dbReference type="PANTHER" id="PTHR44218">
    <property type="entry name" value="PROTEIN SPA1-RELATED 2"/>
    <property type="match status" value="1"/>
</dbReference>
<dbReference type="AlphaFoldDB" id="A0AAV7EKL1"/>
<dbReference type="InterPro" id="IPR044630">
    <property type="entry name" value="SPA1/2/3/4"/>
</dbReference>
<dbReference type="PRINTS" id="PR00320">
    <property type="entry name" value="GPROTEINBRPT"/>
</dbReference>
<dbReference type="PROSITE" id="PS50082">
    <property type="entry name" value="WD_REPEATS_2"/>
    <property type="match status" value="2"/>
</dbReference>
<feature type="region of interest" description="Disordered" evidence="11">
    <location>
        <begin position="492"/>
        <end position="523"/>
    </location>
</feature>
<dbReference type="FunFam" id="2.130.10.10:FF:000090">
    <property type="entry name" value="E3 ubiquitin-protein ligase RFWD2 isoform X1"/>
    <property type="match status" value="1"/>
</dbReference>
<keyword evidence="3" id="KW-0808">Transferase</keyword>
<dbReference type="Pfam" id="PF00400">
    <property type="entry name" value="WD40"/>
    <property type="match status" value="4"/>
</dbReference>
<feature type="compositionally biased region" description="Polar residues" evidence="11">
    <location>
        <begin position="513"/>
        <end position="523"/>
    </location>
</feature>
<dbReference type="InterPro" id="IPR001680">
    <property type="entry name" value="WD40_rpt"/>
</dbReference>
<dbReference type="EMBL" id="JAINDJ010000005">
    <property type="protein sequence ID" value="KAG9448107.1"/>
    <property type="molecule type" value="Genomic_DNA"/>
</dbReference>
<evidence type="ECO:0000256" key="1">
    <source>
        <dbReference type="ARBA" id="ARBA00004123"/>
    </source>
</evidence>
<feature type="repeat" description="WD" evidence="9">
    <location>
        <begin position="743"/>
        <end position="776"/>
    </location>
</feature>
<dbReference type="GO" id="GO:0009640">
    <property type="term" value="P:photomorphogenesis"/>
    <property type="evidence" value="ECO:0007669"/>
    <property type="project" value="InterPro"/>
</dbReference>
<dbReference type="SMART" id="SM00220">
    <property type="entry name" value="S_TKc"/>
    <property type="match status" value="1"/>
</dbReference>
<dbReference type="PROSITE" id="PS00678">
    <property type="entry name" value="WD_REPEATS_1"/>
    <property type="match status" value="2"/>
</dbReference>
<keyword evidence="7" id="KW-0539">Nucleus</keyword>
<evidence type="ECO:0000256" key="7">
    <source>
        <dbReference type="ARBA" id="ARBA00023242"/>
    </source>
</evidence>
<dbReference type="SUPFAM" id="SSF56112">
    <property type="entry name" value="Protein kinase-like (PK-like)"/>
    <property type="match status" value="1"/>
</dbReference>
<dbReference type="PANTHER" id="PTHR44218:SF1">
    <property type="entry name" value="PROTEIN SPA1-RELATED 3"/>
    <property type="match status" value="1"/>
</dbReference>
<organism evidence="13 14">
    <name type="scientific">Aristolochia fimbriata</name>
    <name type="common">White veined hardy Dutchman's pipe vine</name>
    <dbReference type="NCBI Taxonomy" id="158543"/>
    <lineage>
        <taxon>Eukaryota</taxon>
        <taxon>Viridiplantae</taxon>
        <taxon>Streptophyta</taxon>
        <taxon>Embryophyta</taxon>
        <taxon>Tracheophyta</taxon>
        <taxon>Spermatophyta</taxon>
        <taxon>Magnoliopsida</taxon>
        <taxon>Magnoliidae</taxon>
        <taxon>Piperales</taxon>
        <taxon>Aristolochiaceae</taxon>
        <taxon>Aristolochia</taxon>
    </lineage>
</organism>
<dbReference type="Gene3D" id="1.10.510.10">
    <property type="entry name" value="Transferase(Phosphotransferase) domain 1"/>
    <property type="match status" value="1"/>
</dbReference>
<gene>
    <name evidence="13" type="ORF">H6P81_014235</name>
</gene>
<feature type="domain" description="Protein kinase" evidence="12">
    <location>
        <begin position="1"/>
        <end position="326"/>
    </location>
</feature>
<name>A0AAV7EKL1_ARIFI</name>
<keyword evidence="6 10" id="KW-0175">Coiled coil</keyword>
<dbReference type="SUPFAM" id="SSF50978">
    <property type="entry name" value="WD40 repeat-like"/>
    <property type="match status" value="1"/>
</dbReference>
<dbReference type="InterPro" id="IPR011009">
    <property type="entry name" value="Kinase-like_dom_sf"/>
</dbReference>
<evidence type="ECO:0000256" key="9">
    <source>
        <dbReference type="PROSITE-ProRule" id="PRU00221"/>
    </source>
</evidence>
<dbReference type="Gene3D" id="2.130.10.10">
    <property type="entry name" value="YVTN repeat-like/Quinoprotein amine dehydrogenase"/>
    <property type="match status" value="1"/>
</dbReference>
<evidence type="ECO:0000256" key="8">
    <source>
        <dbReference type="ARBA" id="ARBA00084091"/>
    </source>
</evidence>
<evidence type="ECO:0000256" key="11">
    <source>
        <dbReference type="SAM" id="MobiDB-lite"/>
    </source>
</evidence>
<evidence type="ECO:0000313" key="13">
    <source>
        <dbReference type="EMBL" id="KAG9448107.1"/>
    </source>
</evidence>
<dbReference type="InterPro" id="IPR019775">
    <property type="entry name" value="WD40_repeat_CS"/>
</dbReference>
<feature type="region of interest" description="Disordered" evidence="11">
    <location>
        <begin position="195"/>
        <end position="220"/>
    </location>
</feature>
<feature type="coiled-coil region" evidence="10">
    <location>
        <begin position="330"/>
        <end position="359"/>
    </location>
</feature>
<keyword evidence="8" id="KW-0607">Phytochrome signaling pathway</keyword>
<comment type="caution">
    <text evidence="13">The sequence shown here is derived from an EMBL/GenBank/DDBJ whole genome shotgun (WGS) entry which is preliminary data.</text>
</comment>
<dbReference type="GO" id="GO:0005634">
    <property type="term" value="C:nucleus"/>
    <property type="evidence" value="ECO:0007669"/>
    <property type="project" value="UniProtKB-SubCell"/>
</dbReference>
<accession>A0AAV7EKL1</accession>
<sequence length="879" mass="98805">MEGSDEFGWDKSASSRGLNAFVASSTSLENRLVVSRDASDNTGWVVAAKAIDQVISCADNCDNQIGSSGVCGNELDPDVCGVVAEDISLRQWLDKPERSVDLFECLHIFRQTVETVNLAHSQGMVVQNVRPSCFIMSSFNRISFIESASCSSSDSDTFVDRTKSRVGGDLARQSGEFETEESTREISSSVRSTSANWTRLSSMEKADERREKKSRAREIDEGNKNFPLKQILTMETNWYTSPEEATGAQSSFSSDIYRLGVLLFELFCTFSSLEEKLRTMSNLRHRVLPPQLLLKWPKEASFCLWLLHPQPNTRPKMSDVLQSEFLNEPRDDLEEREAAMNLREEIEEQELLLEFLLQLQQKRQETANKLHDIICCLSADIGEVLKQQSILEKKGISYAELNKDDDLEIGRVDQTSVYPPKLEELSTLGSRKRIRQRFQIRNDDKLISNQSESLNSESHSENQDKILSKTSRLMKNFKKLESAYFATRCRPVNPTRRMPNRGSSLSSMGRGSTAKTEGSSVDNWATPVTQNEERSRWINPFLEGLCKYLSFSKLKVRADLKQGDLLNSSNLVCSLSFDRDKEFFATAGVNRKIKVFECNTILNNDRDIHYPVIEMASRSKFSSICWNSYIKSQIASSDFEGVVQVWDVTRGQVFVDMREHESRVWSVDFSLADPTKLASGSDDGTVKLWNINQGGSIGTIKTKANICCVQFSPDSARSLAVGSADHKIYCYDLRNTRIPWCTLVGHSKTVSYVKFVDSLTLVSASTDNSLKLWDLSMNTSRVLDTPIQTFTGHTNVKNFVGLSISDGYIATGSETNEVFVYHKAFTMPVLSFKFNNTDPLSGQEVDDTSQFVSCVCWRGHSSTLVAANSTGNIKLLEMV</sequence>
<feature type="repeat" description="WD" evidence="9">
    <location>
        <begin position="657"/>
        <end position="699"/>
    </location>
</feature>
<dbReference type="Proteomes" id="UP000825729">
    <property type="component" value="Unassembled WGS sequence"/>
</dbReference>
<keyword evidence="14" id="KW-1185">Reference proteome</keyword>
<evidence type="ECO:0000256" key="2">
    <source>
        <dbReference type="ARBA" id="ARBA00022574"/>
    </source>
</evidence>
<keyword evidence="2 9" id="KW-0853">WD repeat</keyword>
<dbReference type="GO" id="GO:0042802">
    <property type="term" value="F:identical protein binding"/>
    <property type="evidence" value="ECO:0007669"/>
    <property type="project" value="UniProtKB-ARBA"/>
</dbReference>
<reference evidence="13 14" key="1">
    <citation type="submission" date="2021-07" db="EMBL/GenBank/DDBJ databases">
        <title>The Aristolochia fimbriata genome: insights into angiosperm evolution, floral development and chemical biosynthesis.</title>
        <authorList>
            <person name="Jiao Y."/>
        </authorList>
    </citation>
    <scope>NUCLEOTIDE SEQUENCE [LARGE SCALE GENOMIC DNA]</scope>
    <source>
        <strain evidence="13">IBCAS-2021</strain>
        <tissue evidence="13">Leaf</tissue>
    </source>
</reference>
<keyword evidence="5" id="KW-0833">Ubl conjugation pathway</keyword>
<evidence type="ECO:0000259" key="12">
    <source>
        <dbReference type="PROSITE" id="PS50011"/>
    </source>
</evidence>
<comment type="subcellular location">
    <subcellularLocation>
        <location evidence="1">Nucleus</location>
    </subcellularLocation>
</comment>
<dbReference type="SMART" id="SM00320">
    <property type="entry name" value="WD40"/>
    <property type="match status" value="7"/>
</dbReference>
<evidence type="ECO:0000313" key="14">
    <source>
        <dbReference type="Proteomes" id="UP000825729"/>
    </source>
</evidence>
<dbReference type="InterPro" id="IPR036322">
    <property type="entry name" value="WD40_repeat_dom_sf"/>
</dbReference>
<protein>
    <recommendedName>
        <fullName evidence="12">Protein kinase domain-containing protein</fullName>
    </recommendedName>
</protein>
<dbReference type="GO" id="GO:0009585">
    <property type="term" value="P:red, far-red light phototransduction"/>
    <property type="evidence" value="ECO:0007669"/>
    <property type="project" value="UniProtKB-KW"/>
</dbReference>
<keyword evidence="4" id="KW-0677">Repeat</keyword>
<evidence type="ECO:0000256" key="5">
    <source>
        <dbReference type="ARBA" id="ARBA00022786"/>
    </source>
</evidence>
<feature type="compositionally biased region" description="Basic and acidic residues" evidence="11">
    <location>
        <begin position="202"/>
        <end position="220"/>
    </location>
</feature>
<evidence type="ECO:0000256" key="6">
    <source>
        <dbReference type="ARBA" id="ARBA00023054"/>
    </source>
</evidence>
<evidence type="ECO:0000256" key="4">
    <source>
        <dbReference type="ARBA" id="ARBA00022737"/>
    </source>
</evidence>
<dbReference type="PROSITE" id="PS50011">
    <property type="entry name" value="PROTEIN_KINASE_DOM"/>
    <property type="match status" value="1"/>
</dbReference>
<dbReference type="GO" id="GO:0005524">
    <property type="term" value="F:ATP binding"/>
    <property type="evidence" value="ECO:0007669"/>
    <property type="project" value="InterPro"/>
</dbReference>
<dbReference type="InterPro" id="IPR000719">
    <property type="entry name" value="Prot_kinase_dom"/>
</dbReference>
<dbReference type="GO" id="GO:0004672">
    <property type="term" value="F:protein kinase activity"/>
    <property type="evidence" value="ECO:0007669"/>
    <property type="project" value="InterPro"/>
</dbReference>
<dbReference type="InterPro" id="IPR020472">
    <property type="entry name" value="WD40_PAC1"/>
</dbReference>
<feature type="compositionally biased region" description="Low complexity" evidence="11">
    <location>
        <begin position="501"/>
        <end position="512"/>
    </location>
</feature>
<dbReference type="InterPro" id="IPR015943">
    <property type="entry name" value="WD40/YVTN_repeat-like_dom_sf"/>
</dbReference>
<proteinExistence type="predicted"/>
<dbReference type="PROSITE" id="PS50294">
    <property type="entry name" value="WD_REPEATS_REGION"/>
    <property type="match status" value="2"/>
</dbReference>
<evidence type="ECO:0000256" key="3">
    <source>
        <dbReference type="ARBA" id="ARBA00022679"/>
    </source>
</evidence>
<evidence type="ECO:0000256" key="10">
    <source>
        <dbReference type="SAM" id="Coils"/>
    </source>
</evidence>